<feature type="signal peptide" evidence="2">
    <location>
        <begin position="1"/>
        <end position="22"/>
    </location>
</feature>
<dbReference type="GO" id="GO:0071973">
    <property type="term" value="P:bacterial-type flagellum-dependent cell motility"/>
    <property type="evidence" value="ECO:0007669"/>
    <property type="project" value="TreeGrafter"/>
</dbReference>
<name>A0A928UU26_9SPHI</name>
<keyword evidence="1" id="KW-0378">Hydrolase</keyword>
<keyword evidence="2" id="KW-0732">Signal</keyword>
<dbReference type="PANTHER" id="PTHR33308">
    <property type="entry name" value="PEPTIDOGLYCAN HYDROLASE FLGJ"/>
    <property type="match status" value="1"/>
</dbReference>
<sequence>MLKTCRNLVVVCLILTSTFNVSFGQKFSPTTYIEEHKEVAQQLMKETGVPASVILAVAIHESAYGNSKIAKYLNNHFGIKGKNNSKSIKSAYKGYGSVLESYRDFVGLLQRRKSTQPLFQKQNNDDFDVWIKGIARSGYSQSSDWSRKVTATIEHYDLDQYDKNSGLN</sequence>
<dbReference type="PANTHER" id="PTHR33308:SF9">
    <property type="entry name" value="PEPTIDOGLYCAN HYDROLASE FLGJ"/>
    <property type="match status" value="1"/>
</dbReference>
<evidence type="ECO:0000313" key="4">
    <source>
        <dbReference type="EMBL" id="MBE8712898.1"/>
    </source>
</evidence>
<organism evidence="4 5">
    <name type="scientific">Sphingobacterium hungaricum</name>
    <dbReference type="NCBI Taxonomy" id="2082723"/>
    <lineage>
        <taxon>Bacteria</taxon>
        <taxon>Pseudomonadati</taxon>
        <taxon>Bacteroidota</taxon>
        <taxon>Sphingobacteriia</taxon>
        <taxon>Sphingobacteriales</taxon>
        <taxon>Sphingobacteriaceae</taxon>
        <taxon>Sphingobacterium</taxon>
    </lineage>
</organism>
<evidence type="ECO:0000256" key="2">
    <source>
        <dbReference type="SAM" id="SignalP"/>
    </source>
</evidence>
<evidence type="ECO:0000259" key="3">
    <source>
        <dbReference type="SMART" id="SM00047"/>
    </source>
</evidence>
<dbReference type="SMART" id="SM00047">
    <property type="entry name" value="LYZ2"/>
    <property type="match status" value="1"/>
</dbReference>
<dbReference type="InterPro" id="IPR051056">
    <property type="entry name" value="Glycosyl_Hydrolase_73"/>
</dbReference>
<dbReference type="AlphaFoldDB" id="A0A928UU26"/>
<gene>
    <name evidence="4" type="ORF">C4F49_04330</name>
</gene>
<evidence type="ECO:0000313" key="5">
    <source>
        <dbReference type="Proteomes" id="UP000616201"/>
    </source>
</evidence>
<evidence type="ECO:0000256" key="1">
    <source>
        <dbReference type="ARBA" id="ARBA00022801"/>
    </source>
</evidence>
<accession>A0A928UU26</accession>
<feature type="domain" description="Mannosyl-glycoprotein endo-beta-N-acetylglucosamidase-like" evidence="3">
    <location>
        <begin position="18"/>
        <end position="162"/>
    </location>
</feature>
<reference evidence="4" key="1">
    <citation type="submission" date="2018-02" db="EMBL/GenBank/DDBJ databases">
        <authorList>
            <person name="Vasarhelyi B.M."/>
            <person name="Deshmukh S."/>
            <person name="Balint B."/>
            <person name="Kukolya J."/>
        </authorList>
    </citation>
    <scope>NUCLEOTIDE SEQUENCE</scope>
    <source>
        <strain evidence="4">KB22</strain>
    </source>
</reference>
<dbReference type="Pfam" id="PF01832">
    <property type="entry name" value="Glucosaminidase"/>
    <property type="match status" value="1"/>
</dbReference>
<keyword evidence="5" id="KW-1185">Reference proteome</keyword>
<dbReference type="GO" id="GO:0004040">
    <property type="term" value="F:amidase activity"/>
    <property type="evidence" value="ECO:0007669"/>
    <property type="project" value="InterPro"/>
</dbReference>
<proteinExistence type="predicted"/>
<dbReference type="Proteomes" id="UP000616201">
    <property type="component" value="Unassembled WGS sequence"/>
</dbReference>
<dbReference type="Gene3D" id="1.10.530.10">
    <property type="match status" value="1"/>
</dbReference>
<protein>
    <submittedName>
        <fullName evidence="4">Hemagglutinin</fullName>
    </submittedName>
</protein>
<dbReference type="InterPro" id="IPR002901">
    <property type="entry name" value="MGlyc_endo_b_GlcNAc-like_dom"/>
</dbReference>
<comment type="caution">
    <text evidence="4">The sequence shown here is derived from an EMBL/GenBank/DDBJ whole genome shotgun (WGS) entry which is preliminary data.</text>
</comment>
<feature type="chain" id="PRO_5037365757" evidence="2">
    <location>
        <begin position="23"/>
        <end position="168"/>
    </location>
</feature>
<dbReference type="RefSeq" id="WP_196935826.1">
    <property type="nucleotide sequence ID" value="NZ_MU158698.1"/>
</dbReference>
<dbReference type="EMBL" id="PRDK01000003">
    <property type="protein sequence ID" value="MBE8712898.1"/>
    <property type="molecule type" value="Genomic_DNA"/>
</dbReference>